<comment type="caution">
    <text evidence="4">The sequence shown here is derived from an EMBL/GenBank/DDBJ whole genome shotgun (WGS) entry which is preliminary data.</text>
</comment>
<keyword evidence="1 2" id="KW-0732">Signal</keyword>
<dbReference type="AlphaFoldDB" id="A0A4Y9Z040"/>
<evidence type="ECO:0000256" key="2">
    <source>
        <dbReference type="SAM" id="SignalP"/>
    </source>
</evidence>
<keyword evidence="5" id="KW-1185">Reference proteome</keyword>
<accession>A0A4Y9Z040</accession>
<proteinExistence type="predicted"/>
<feature type="chain" id="PRO_5021355653" description="Yeast cell wall synthesis Kre9/Knh1-like N-terminal domain-containing protein" evidence="2">
    <location>
        <begin position="19"/>
        <end position="195"/>
    </location>
</feature>
<dbReference type="EMBL" id="SEOQ01000169">
    <property type="protein sequence ID" value="TFY68196.1"/>
    <property type="molecule type" value="Genomic_DNA"/>
</dbReference>
<dbReference type="InterPro" id="IPR018466">
    <property type="entry name" value="Kre9/Knh1-like_N"/>
</dbReference>
<evidence type="ECO:0000313" key="5">
    <source>
        <dbReference type="Proteomes" id="UP000298327"/>
    </source>
</evidence>
<feature type="domain" description="Yeast cell wall synthesis Kre9/Knh1-like N-terminal" evidence="3">
    <location>
        <begin position="34"/>
        <end position="121"/>
    </location>
</feature>
<dbReference type="Pfam" id="PF10342">
    <property type="entry name" value="Kre9_KNH"/>
    <property type="match status" value="1"/>
</dbReference>
<evidence type="ECO:0000259" key="3">
    <source>
        <dbReference type="Pfam" id="PF10342"/>
    </source>
</evidence>
<evidence type="ECO:0000256" key="1">
    <source>
        <dbReference type="ARBA" id="ARBA00022729"/>
    </source>
</evidence>
<gene>
    <name evidence="4" type="ORF">EVG20_g3656</name>
</gene>
<protein>
    <recommendedName>
        <fullName evidence="3">Yeast cell wall synthesis Kre9/Knh1-like N-terminal domain-containing protein</fullName>
    </recommendedName>
</protein>
<dbReference type="Proteomes" id="UP000298327">
    <property type="component" value="Unassembled WGS sequence"/>
</dbReference>
<dbReference type="STRING" id="205917.A0A4Y9Z040"/>
<reference evidence="4 5" key="1">
    <citation type="submission" date="2019-02" db="EMBL/GenBank/DDBJ databases">
        <title>Genome sequencing of the rare red list fungi Dentipellis fragilis.</title>
        <authorList>
            <person name="Buettner E."/>
            <person name="Kellner H."/>
        </authorList>
    </citation>
    <scope>NUCLEOTIDE SEQUENCE [LARGE SCALE GENOMIC DNA]</scope>
    <source>
        <strain evidence="4 5">DSM 105465</strain>
    </source>
</reference>
<evidence type="ECO:0000313" key="4">
    <source>
        <dbReference type="EMBL" id="TFY68196.1"/>
    </source>
</evidence>
<sequence>MFFSRVLAASALVGSAVAQGTFSILTPGGPNLWWVAGSQNTLAWTCHTNPPATTYQILVANGNQTILAAPMAIIANVPNADCSHTITQQQAAFEPATNYTVIIADAIDQTKVYATSQPFEVKALGASYPPTSATPVEGASSTSASGSAASNTASSSSGAAAASGSSKPNGAANVGAPFTVGAGALALVGAVFGML</sequence>
<feature type="signal peptide" evidence="2">
    <location>
        <begin position="1"/>
        <end position="18"/>
    </location>
</feature>
<name>A0A4Y9Z040_9AGAM</name>
<organism evidence="4 5">
    <name type="scientific">Dentipellis fragilis</name>
    <dbReference type="NCBI Taxonomy" id="205917"/>
    <lineage>
        <taxon>Eukaryota</taxon>
        <taxon>Fungi</taxon>
        <taxon>Dikarya</taxon>
        <taxon>Basidiomycota</taxon>
        <taxon>Agaricomycotina</taxon>
        <taxon>Agaricomycetes</taxon>
        <taxon>Russulales</taxon>
        <taxon>Hericiaceae</taxon>
        <taxon>Dentipellis</taxon>
    </lineage>
</organism>
<dbReference type="OrthoDB" id="2576580at2759"/>